<organism evidence="1 2">
    <name type="scientific">Gordonia rubripertincta</name>
    <name type="common">Rhodococcus corallinus</name>
    <dbReference type="NCBI Taxonomy" id="36822"/>
    <lineage>
        <taxon>Bacteria</taxon>
        <taxon>Bacillati</taxon>
        <taxon>Actinomycetota</taxon>
        <taxon>Actinomycetes</taxon>
        <taxon>Mycobacteriales</taxon>
        <taxon>Gordoniaceae</taxon>
        <taxon>Gordonia</taxon>
    </lineage>
</organism>
<gene>
    <name evidence="1" type="ORF">JTZ10_07860</name>
</gene>
<dbReference type="PANTHER" id="PTHR39338:SF5">
    <property type="entry name" value="BLR6139 PROTEIN"/>
    <property type="match status" value="1"/>
</dbReference>
<dbReference type="InterPro" id="IPR008912">
    <property type="entry name" value="Uncharacterised_CoxE"/>
</dbReference>
<dbReference type="EMBL" id="JAFFGU010000002">
    <property type="protein sequence ID" value="MBM7277675.1"/>
    <property type="molecule type" value="Genomic_DNA"/>
</dbReference>
<accession>A0AAW4G2W2</accession>
<evidence type="ECO:0000313" key="1">
    <source>
        <dbReference type="EMBL" id="MBM7277675.1"/>
    </source>
</evidence>
<dbReference type="RefSeq" id="WP_204717757.1">
    <property type="nucleotide sequence ID" value="NZ_JAFFGU010000002.1"/>
</dbReference>
<evidence type="ECO:0000313" key="2">
    <source>
        <dbReference type="Proteomes" id="UP001195196"/>
    </source>
</evidence>
<proteinExistence type="predicted"/>
<name>A0AAW4G2W2_GORRU</name>
<protein>
    <submittedName>
        <fullName evidence="1">VWA domain-containing protein</fullName>
    </submittedName>
</protein>
<dbReference type="Proteomes" id="UP001195196">
    <property type="component" value="Unassembled WGS sequence"/>
</dbReference>
<sequence length="514" mass="54444">MTVLTPAKGNVRRGEILDVLAVLFGQALRSAGVAASPAEVIEIRRTLAMVGAGDLAVLRAALRSVSVKYGYETEGFEHVFDVFFLDAEPGAGREAELPRPRGAAAELPDDVIWDEEFEGAARRIGADEHTEEIGDLMAPDPDAGERHGESAHREENDFTVSAGAEQLGVDPDSGSVSGGVTYTVEIDSADSATVGELTGAAARVESTPLGLTGAAAILAALDAYDPRSAYGTDGNADLDDARRVELERALAAFVDAFTARLEAAGIALGDALGQAAPVRTEQADIDRACHRLVQRMRGAPRRVIRPGDRGSLDIRATMRAAVATDGVPAELWRRRPRPGPVRLLVLVDVSLSVRPVTGFILRLAQTLHRFGDRCEVIAFVDRPVRVTTALRAASADSALAAVLAADGLDLAATSDYGQMFAGLLGEFGDLITPRTSVLVVGDARSNGFDARTDLVAEIGRRAHRLAWVTPEPSRYWSQTGCAMADYAEHCSGVVSVRDGAEMLARCDELGAALR</sequence>
<dbReference type="PANTHER" id="PTHR39338">
    <property type="entry name" value="BLL5662 PROTEIN-RELATED"/>
    <property type="match status" value="1"/>
</dbReference>
<dbReference type="AlphaFoldDB" id="A0AAW4G2W2"/>
<dbReference type="NCBIfam" id="NF047783">
    <property type="entry name" value="VWA_dom_MadC"/>
    <property type="match status" value="1"/>
</dbReference>
<dbReference type="Pfam" id="PF05762">
    <property type="entry name" value="VWA_CoxE"/>
    <property type="match status" value="1"/>
</dbReference>
<reference evidence="1" key="1">
    <citation type="submission" date="2021-02" db="EMBL/GenBank/DDBJ databases">
        <title>Taxonomy, biology and ecology of Rhodococcus bacteria occurring in California pistachio and other woody hosts as revealed by genome sequence analyses.</title>
        <authorList>
            <person name="Riely B."/>
            <person name="Gai Y."/>
        </authorList>
    </citation>
    <scope>NUCLEOTIDE SEQUENCE</scope>
    <source>
        <strain evidence="1">BP-295</strain>
    </source>
</reference>
<comment type="caution">
    <text evidence="1">The sequence shown here is derived from an EMBL/GenBank/DDBJ whole genome shotgun (WGS) entry which is preliminary data.</text>
</comment>